<keyword evidence="1 6" id="KW-1277">Toxin-antitoxin system</keyword>
<dbReference type="CDD" id="cd09873">
    <property type="entry name" value="PIN_Pae0151-like"/>
    <property type="match status" value="1"/>
</dbReference>
<accession>A0ABP7G2P9</accession>
<evidence type="ECO:0000256" key="5">
    <source>
        <dbReference type="ARBA" id="ARBA00022842"/>
    </source>
</evidence>
<evidence type="ECO:0000256" key="2">
    <source>
        <dbReference type="ARBA" id="ARBA00022722"/>
    </source>
</evidence>
<reference evidence="9" key="1">
    <citation type="journal article" date="2019" name="Int. J. Syst. Evol. Microbiol.">
        <title>The Global Catalogue of Microorganisms (GCM) 10K type strain sequencing project: providing services to taxonomists for standard genome sequencing and annotation.</title>
        <authorList>
            <consortium name="The Broad Institute Genomics Platform"/>
            <consortium name="The Broad Institute Genome Sequencing Center for Infectious Disease"/>
            <person name="Wu L."/>
            <person name="Ma J."/>
        </authorList>
    </citation>
    <scope>NUCLEOTIDE SEQUENCE [LARGE SCALE GENOMIC DNA]</scope>
    <source>
        <strain evidence="9">JCM 16950</strain>
    </source>
</reference>
<keyword evidence="3 6" id="KW-0479">Metal-binding</keyword>
<dbReference type="Proteomes" id="UP001500540">
    <property type="component" value="Unassembled WGS sequence"/>
</dbReference>
<feature type="binding site" evidence="6">
    <location>
        <position position="105"/>
    </location>
    <ligand>
        <name>Mg(2+)</name>
        <dbReference type="ChEBI" id="CHEBI:18420"/>
    </ligand>
</feature>
<proteinExistence type="inferred from homology"/>
<dbReference type="EMBL" id="BAABAF010000001">
    <property type="protein sequence ID" value="GAA3754696.1"/>
    <property type="molecule type" value="Genomic_DNA"/>
</dbReference>
<dbReference type="InterPro" id="IPR051619">
    <property type="entry name" value="TypeII_TA_RNase_PINc/VapC"/>
</dbReference>
<feature type="domain" description="PIN" evidence="7">
    <location>
        <begin position="12"/>
        <end position="130"/>
    </location>
</feature>
<dbReference type="SUPFAM" id="SSF88723">
    <property type="entry name" value="PIN domain-like"/>
    <property type="match status" value="1"/>
</dbReference>
<evidence type="ECO:0000256" key="3">
    <source>
        <dbReference type="ARBA" id="ARBA00022723"/>
    </source>
</evidence>
<dbReference type="HAMAP" id="MF_00265">
    <property type="entry name" value="VapC_Nob1"/>
    <property type="match status" value="1"/>
</dbReference>
<keyword evidence="9" id="KW-1185">Reference proteome</keyword>
<evidence type="ECO:0000256" key="4">
    <source>
        <dbReference type="ARBA" id="ARBA00022801"/>
    </source>
</evidence>
<sequence length="140" mass="14410">MPAGDEAIPEPVVVDASVVIALVTSRSDAASALAERLSASTLHAPALLPAEVDSGVRGLVLGHHLSAAQGAAARSAAHALPVDLWPWSLLTDRAWELRENLSSHDAGYVALAEHLGAALVTGDARLADAPGLRCAVEVFR</sequence>
<keyword evidence="6" id="KW-0800">Toxin</keyword>
<dbReference type="InterPro" id="IPR002716">
    <property type="entry name" value="PIN_dom"/>
</dbReference>
<dbReference type="RefSeq" id="WP_344780108.1">
    <property type="nucleotide sequence ID" value="NZ_BAABAF010000001.1"/>
</dbReference>
<comment type="caution">
    <text evidence="8">The sequence shown here is derived from an EMBL/GenBank/DDBJ whole genome shotgun (WGS) entry which is preliminary data.</text>
</comment>
<evidence type="ECO:0000313" key="8">
    <source>
        <dbReference type="EMBL" id="GAA3754696.1"/>
    </source>
</evidence>
<dbReference type="Pfam" id="PF01850">
    <property type="entry name" value="PIN"/>
    <property type="match status" value="1"/>
</dbReference>
<evidence type="ECO:0000259" key="7">
    <source>
        <dbReference type="Pfam" id="PF01850"/>
    </source>
</evidence>
<gene>
    <name evidence="8" type="primary">vapC1</name>
    <name evidence="6" type="synonym">vapC</name>
    <name evidence="8" type="ORF">GCM10022240_04680</name>
</gene>
<dbReference type="InterPro" id="IPR022907">
    <property type="entry name" value="VapC_family"/>
</dbReference>
<comment type="similarity">
    <text evidence="6">Belongs to the PINc/VapC protein family.</text>
</comment>
<feature type="binding site" evidence="6">
    <location>
        <position position="15"/>
    </location>
    <ligand>
        <name>Mg(2+)</name>
        <dbReference type="ChEBI" id="CHEBI:18420"/>
    </ligand>
</feature>
<dbReference type="PANTHER" id="PTHR35901">
    <property type="entry name" value="RIBONUCLEASE VAPC3"/>
    <property type="match status" value="1"/>
</dbReference>
<dbReference type="PANTHER" id="PTHR35901:SF1">
    <property type="entry name" value="EXONUCLEASE VAPC9"/>
    <property type="match status" value="1"/>
</dbReference>
<organism evidence="8 9">
    <name type="scientific">Microbacterium kribbense</name>
    <dbReference type="NCBI Taxonomy" id="433645"/>
    <lineage>
        <taxon>Bacteria</taxon>
        <taxon>Bacillati</taxon>
        <taxon>Actinomycetota</taxon>
        <taxon>Actinomycetes</taxon>
        <taxon>Micrococcales</taxon>
        <taxon>Microbacteriaceae</taxon>
        <taxon>Microbacterium</taxon>
    </lineage>
</organism>
<dbReference type="EC" id="3.1.-.-" evidence="6"/>
<keyword evidence="4 6" id="KW-0378">Hydrolase</keyword>
<evidence type="ECO:0000313" key="9">
    <source>
        <dbReference type="Proteomes" id="UP001500540"/>
    </source>
</evidence>
<protein>
    <recommendedName>
        <fullName evidence="6">Ribonuclease VapC</fullName>
        <shortName evidence="6">RNase VapC</shortName>
        <ecNumber evidence="6">3.1.-.-</ecNumber>
    </recommendedName>
    <alternativeName>
        <fullName evidence="6">Toxin VapC</fullName>
    </alternativeName>
</protein>
<comment type="cofactor">
    <cofactor evidence="6">
        <name>Mg(2+)</name>
        <dbReference type="ChEBI" id="CHEBI:18420"/>
    </cofactor>
</comment>
<comment type="function">
    <text evidence="6">Toxic component of a toxin-antitoxin (TA) system. An RNase.</text>
</comment>
<evidence type="ECO:0000256" key="6">
    <source>
        <dbReference type="HAMAP-Rule" id="MF_00265"/>
    </source>
</evidence>
<dbReference type="InterPro" id="IPR044153">
    <property type="entry name" value="PIN_Pae0151-like"/>
</dbReference>
<evidence type="ECO:0000256" key="1">
    <source>
        <dbReference type="ARBA" id="ARBA00022649"/>
    </source>
</evidence>
<keyword evidence="2 6" id="KW-0540">Nuclease</keyword>
<dbReference type="Gene3D" id="3.40.50.1010">
    <property type="entry name" value="5'-nuclease"/>
    <property type="match status" value="1"/>
</dbReference>
<name>A0ABP7G2P9_9MICO</name>
<keyword evidence="5 6" id="KW-0460">Magnesium</keyword>
<dbReference type="InterPro" id="IPR029060">
    <property type="entry name" value="PIN-like_dom_sf"/>
</dbReference>